<feature type="domain" description="Outer membrane protein beta-barrel" evidence="2">
    <location>
        <begin position="53"/>
        <end position="198"/>
    </location>
</feature>
<gene>
    <name evidence="3" type="ORF">ACFQZX_19400</name>
</gene>
<dbReference type="InterPro" id="IPR025665">
    <property type="entry name" value="Beta-barrel_OMP_2"/>
</dbReference>
<evidence type="ECO:0000313" key="3">
    <source>
        <dbReference type="EMBL" id="MFD0795797.1"/>
    </source>
</evidence>
<organism evidence="3 4">
    <name type="scientific">Mucilaginibacter litoreus</name>
    <dbReference type="NCBI Taxonomy" id="1048221"/>
    <lineage>
        <taxon>Bacteria</taxon>
        <taxon>Pseudomonadati</taxon>
        <taxon>Bacteroidota</taxon>
        <taxon>Sphingobacteriia</taxon>
        <taxon>Sphingobacteriales</taxon>
        <taxon>Sphingobacteriaceae</taxon>
        <taxon>Mucilaginibacter</taxon>
    </lineage>
</organism>
<protein>
    <submittedName>
        <fullName evidence="3">Porin family protein</fullName>
    </submittedName>
</protein>
<reference evidence="4" key="1">
    <citation type="journal article" date="2019" name="Int. J. Syst. Evol. Microbiol.">
        <title>The Global Catalogue of Microorganisms (GCM) 10K type strain sequencing project: providing services to taxonomists for standard genome sequencing and annotation.</title>
        <authorList>
            <consortium name="The Broad Institute Genomics Platform"/>
            <consortium name="The Broad Institute Genome Sequencing Center for Infectious Disease"/>
            <person name="Wu L."/>
            <person name="Ma J."/>
        </authorList>
    </citation>
    <scope>NUCLEOTIDE SEQUENCE [LARGE SCALE GENOMIC DNA]</scope>
    <source>
        <strain evidence="4">CCUG 61484</strain>
    </source>
</reference>
<evidence type="ECO:0000259" key="2">
    <source>
        <dbReference type="Pfam" id="PF13568"/>
    </source>
</evidence>
<keyword evidence="4" id="KW-1185">Reference proteome</keyword>
<dbReference type="RefSeq" id="WP_377118545.1">
    <property type="nucleotide sequence ID" value="NZ_JBHTHZ010000014.1"/>
</dbReference>
<dbReference type="Proteomes" id="UP001597010">
    <property type="component" value="Unassembled WGS sequence"/>
</dbReference>
<accession>A0ABW3AXJ9</accession>
<dbReference type="EMBL" id="JBHTHZ010000014">
    <property type="protein sequence ID" value="MFD0795797.1"/>
    <property type="molecule type" value="Genomic_DNA"/>
</dbReference>
<evidence type="ECO:0000313" key="4">
    <source>
        <dbReference type="Proteomes" id="UP001597010"/>
    </source>
</evidence>
<feature type="chain" id="PRO_5045103711" evidence="1">
    <location>
        <begin position="20"/>
        <end position="229"/>
    </location>
</feature>
<dbReference type="SUPFAM" id="SSF56925">
    <property type="entry name" value="OMPA-like"/>
    <property type="match status" value="1"/>
</dbReference>
<evidence type="ECO:0000256" key="1">
    <source>
        <dbReference type="SAM" id="SignalP"/>
    </source>
</evidence>
<keyword evidence="1" id="KW-0732">Signal</keyword>
<comment type="caution">
    <text evidence="3">The sequence shown here is derived from an EMBL/GenBank/DDBJ whole genome shotgun (WGS) entry which is preliminary data.</text>
</comment>
<proteinExistence type="predicted"/>
<name>A0ABW3AXJ9_9SPHI</name>
<sequence length="229" mass="26089">MKKLLFMAFCLFIAGEVSAQYYPRRRPVRRVYRRPPPVQQRYARPANDYFRPSVGVAAGINFSNTVDSYNADFSTSTIAGWHAGLTFELPVSYSFSFAPELLFSQKGYKAQTPDGEFKQRTNYIDLPLLAKFRVVPGFNFVIGPQFTFQTSTRNIYDDGFNRVVETEYDNNGDKSIIAGVIGVGINLNRNVELRGRYAIDLDRNRTNGPSLLPDYRNQVFQLGLGFKFQ</sequence>
<dbReference type="Pfam" id="PF13568">
    <property type="entry name" value="OMP_b-brl_2"/>
    <property type="match status" value="1"/>
</dbReference>
<dbReference type="InterPro" id="IPR011250">
    <property type="entry name" value="OMP/PagP_B-barrel"/>
</dbReference>
<feature type="signal peptide" evidence="1">
    <location>
        <begin position="1"/>
        <end position="19"/>
    </location>
</feature>